<organism evidence="2 3">
    <name type="scientific">Cupriavidus lacunae</name>
    <dbReference type="NCBI Taxonomy" id="2666307"/>
    <lineage>
        <taxon>Bacteria</taxon>
        <taxon>Pseudomonadati</taxon>
        <taxon>Pseudomonadota</taxon>
        <taxon>Betaproteobacteria</taxon>
        <taxon>Burkholderiales</taxon>
        <taxon>Burkholderiaceae</taxon>
        <taxon>Cupriavidus</taxon>
    </lineage>
</organism>
<dbReference type="AlphaFoldDB" id="A0A370NM66"/>
<dbReference type="Pfam" id="PF02566">
    <property type="entry name" value="OsmC"/>
    <property type="match status" value="1"/>
</dbReference>
<comment type="caution">
    <text evidence="2">The sequence shown here is derived from an EMBL/GenBank/DDBJ whole genome shotgun (WGS) entry which is preliminary data.</text>
</comment>
<dbReference type="EMBL" id="QKWJ01000056">
    <property type="protein sequence ID" value="RDK06709.1"/>
    <property type="molecule type" value="Genomic_DNA"/>
</dbReference>
<dbReference type="InterPro" id="IPR015946">
    <property type="entry name" value="KH_dom-like_a/b"/>
</dbReference>
<protein>
    <submittedName>
        <fullName evidence="2">Peroxiredoxin</fullName>
    </submittedName>
</protein>
<keyword evidence="3" id="KW-1185">Reference proteome</keyword>
<dbReference type="InterPro" id="IPR036102">
    <property type="entry name" value="OsmC/Ohrsf"/>
</dbReference>
<evidence type="ECO:0000313" key="2">
    <source>
        <dbReference type="EMBL" id="RDK06709.1"/>
    </source>
</evidence>
<dbReference type="NCBIfam" id="TIGR03561">
    <property type="entry name" value="organ_hyd_perox"/>
    <property type="match status" value="1"/>
</dbReference>
<dbReference type="PANTHER" id="PTHR33797:SF2">
    <property type="entry name" value="ORGANIC HYDROPEROXIDE RESISTANCE PROTEIN-LIKE"/>
    <property type="match status" value="1"/>
</dbReference>
<accession>A0A370NM66</accession>
<dbReference type="Proteomes" id="UP000255165">
    <property type="component" value="Unassembled WGS sequence"/>
</dbReference>
<dbReference type="InterPro" id="IPR003718">
    <property type="entry name" value="OsmC/Ohr_fam"/>
</dbReference>
<proteinExistence type="inferred from homology"/>
<dbReference type="SUPFAM" id="SSF82784">
    <property type="entry name" value="OsmC-like"/>
    <property type="match status" value="1"/>
</dbReference>
<evidence type="ECO:0000313" key="3">
    <source>
        <dbReference type="Proteomes" id="UP000255165"/>
    </source>
</evidence>
<comment type="similarity">
    <text evidence="1">Belongs to the OsmC/Ohr family.</text>
</comment>
<dbReference type="PANTHER" id="PTHR33797">
    <property type="entry name" value="ORGANIC HYDROPEROXIDE RESISTANCE PROTEIN-LIKE"/>
    <property type="match status" value="1"/>
</dbReference>
<evidence type="ECO:0000256" key="1">
    <source>
        <dbReference type="ARBA" id="ARBA00007378"/>
    </source>
</evidence>
<dbReference type="GO" id="GO:0006979">
    <property type="term" value="P:response to oxidative stress"/>
    <property type="evidence" value="ECO:0007669"/>
    <property type="project" value="InterPro"/>
</dbReference>
<dbReference type="InterPro" id="IPR019953">
    <property type="entry name" value="OHR"/>
</dbReference>
<dbReference type="Gene3D" id="2.20.25.10">
    <property type="match status" value="1"/>
</dbReference>
<gene>
    <name evidence="2" type="ORF">DN412_29925</name>
</gene>
<reference evidence="3" key="1">
    <citation type="submission" date="2018-06" db="EMBL/GenBank/DDBJ databases">
        <authorList>
            <person name="Feng T."/>
            <person name="Jeon C.O."/>
        </authorList>
    </citation>
    <scope>NUCLEOTIDE SEQUENCE [LARGE SCALE GENOMIC DNA]</scope>
    <source>
        <strain evidence="3">S23</strain>
    </source>
</reference>
<sequence length="180" mass="18892">MPGLPKTTWFTKETQCNKLLAPASLLEKYEGAVFLPLYSASVTVDGGETGRGRSSGHAYSPDGALDVQLRMPVEMGGKGGGTNPEQLFAAGFAACFHGSLVLAATRQRLRLPADLGLVATATIGRDPEDGLFALKLSVDVSLPGMARAEAETLIAEAEIICPYAKMARKGVEQSIRLVAG</sequence>
<dbReference type="Gene3D" id="3.30.300.20">
    <property type="match status" value="1"/>
</dbReference>
<name>A0A370NM66_9BURK</name>